<evidence type="ECO:0000313" key="1">
    <source>
        <dbReference type="EMBL" id="EKM24656.1"/>
    </source>
</evidence>
<sequence>SRRIIEIESLEI</sequence>
<dbReference type="GO" id="GO:0016853">
    <property type="term" value="F:isomerase activity"/>
    <property type="evidence" value="ECO:0007669"/>
    <property type="project" value="UniProtKB-KW"/>
</dbReference>
<reference evidence="1 2" key="1">
    <citation type="submission" date="2012-10" db="EMBL/GenBank/DDBJ databases">
        <title>Genome sequence of Vibrio Cholerae HENC-02.</title>
        <authorList>
            <person name="Eppinger M."/>
            <person name="Hasan N.A."/>
            <person name="Sengamalay N."/>
            <person name="Hine E."/>
            <person name="Su Q."/>
            <person name="Daugherty S.C."/>
            <person name="Young S."/>
            <person name="Sadzewicz L."/>
            <person name="Tallon L."/>
            <person name="Cebula T.A."/>
            <person name="Ravel J."/>
            <person name="Colwell R.R."/>
        </authorList>
    </citation>
    <scope>NUCLEOTIDE SEQUENCE [LARGE SCALE GENOMIC DNA]</scope>
    <source>
        <strain evidence="1 2">HENC-02</strain>
    </source>
</reference>
<organism evidence="1 2">
    <name type="scientific">Vibrio harveyi</name>
    <name type="common">Beneckea harveyi</name>
    <dbReference type="NCBI Taxonomy" id="669"/>
    <lineage>
        <taxon>Bacteria</taxon>
        <taxon>Pseudomonadati</taxon>
        <taxon>Pseudomonadota</taxon>
        <taxon>Gammaproteobacteria</taxon>
        <taxon>Vibrionales</taxon>
        <taxon>Vibrionaceae</taxon>
        <taxon>Vibrio</taxon>
    </lineage>
</organism>
<name>A0A454CMH3_VIBHA</name>
<dbReference type="EMBL" id="AJSR01002881">
    <property type="protein sequence ID" value="EKM24656.1"/>
    <property type="molecule type" value="Genomic_DNA"/>
</dbReference>
<gene>
    <name evidence="1" type="ORF">VCHENC02_0408B</name>
</gene>
<keyword evidence="1" id="KW-0413">Isomerase</keyword>
<dbReference type="Proteomes" id="UP000008367">
    <property type="component" value="Unassembled WGS sequence"/>
</dbReference>
<accession>A0A454CMH3</accession>
<evidence type="ECO:0000313" key="2">
    <source>
        <dbReference type="Proteomes" id="UP000008367"/>
    </source>
</evidence>
<proteinExistence type="predicted"/>
<protein>
    <submittedName>
        <fullName evidence="1">Phosphoheptose isomerase</fullName>
        <ecNumber evidence="1">5.3.1.28</ecNumber>
    </submittedName>
</protein>
<feature type="non-terminal residue" evidence="1">
    <location>
        <position position="1"/>
    </location>
</feature>
<comment type="caution">
    <text evidence="1">The sequence shown here is derived from an EMBL/GenBank/DDBJ whole genome shotgun (WGS) entry which is preliminary data.</text>
</comment>
<dbReference type="EC" id="5.3.1.28" evidence="1"/>